<dbReference type="SUPFAM" id="SSF63737">
    <property type="entry name" value="Leukotriene A4 hydrolase N-terminal domain"/>
    <property type="match status" value="1"/>
</dbReference>
<dbReference type="GO" id="GO:0043171">
    <property type="term" value="P:peptide catabolic process"/>
    <property type="evidence" value="ECO:0007669"/>
    <property type="project" value="TreeGrafter"/>
</dbReference>
<dbReference type="InterPro" id="IPR014782">
    <property type="entry name" value="Peptidase_M1_dom"/>
</dbReference>
<dbReference type="GO" id="GO:0006508">
    <property type="term" value="P:proteolysis"/>
    <property type="evidence" value="ECO:0007669"/>
    <property type="project" value="UniProtKB-KW"/>
</dbReference>
<comment type="catalytic activity">
    <reaction evidence="1">
        <text>Release of an N-terminal amino acid, Xaa-|-Yaa- from a peptide, amide or arylamide. Xaa is preferably Ala, but may be most amino acids including Pro (slow action). When a terminal hydrophobic residue is followed by a prolyl residue, the two may be released as an intact Xaa-Pro dipeptide.</text>
        <dbReference type="EC" id="3.4.11.2"/>
    </reaction>
</comment>
<gene>
    <name evidence="16" type="ORF">IPP15_02035</name>
</gene>
<dbReference type="SUPFAM" id="SSF55486">
    <property type="entry name" value="Metalloproteases ('zincins'), catalytic domain"/>
    <property type="match status" value="1"/>
</dbReference>
<dbReference type="Gene3D" id="2.60.40.1730">
    <property type="entry name" value="tricorn interacting facor f3 domain"/>
    <property type="match status" value="1"/>
</dbReference>
<keyword evidence="11" id="KW-0482">Metalloprotease</keyword>
<dbReference type="InterPro" id="IPR001930">
    <property type="entry name" value="Peptidase_M1"/>
</dbReference>
<feature type="domain" description="Secretion system C-terminal sorting" evidence="15">
    <location>
        <begin position="581"/>
        <end position="648"/>
    </location>
</feature>
<dbReference type="GO" id="GO:0016020">
    <property type="term" value="C:membrane"/>
    <property type="evidence" value="ECO:0007669"/>
    <property type="project" value="TreeGrafter"/>
</dbReference>
<dbReference type="PANTHER" id="PTHR11533:SF174">
    <property type="entry name" value="PUROMYCIN-SENSITIVE AMINOPEPTIDASE-RELATED"/>
    <property type="match status" value="1"/>
</dbReference>
<dbReference type="InterPro" id="IPR027268">
    <property type="entry name" value="Peptidase_M4/M1_CTD_sf"/>
</dbReference>
<feature type="domain" description="Aminopeptidase N-like N-terminal" evidence="14">
    <location>
        <begin position="66"/>
        <end position="240"/>
    </location>
</feature>
<keyword evidence="10" id="KW-0862">Zinc</keyword>
<evidence type="ECO:0000256" key="6">
    <source>
        <dbReference type="ARBA" id="ARBA00022438"/>
    </source>
</evidence>
<evidence type="ECO:0000256" key="7">
    <source>
        <dbReference type="ARBA" id="ARBA00022670"/>
    </source>
</evidence>
<dbReference type="InterPro" id="IPR042097">
    <property type="entry name" value="Aminopeptidase_N-like_N_sf"/>
</dbReference>
<comment type="similarity">
    <text evidence="3">Belongs to the peptidase M1 family.</text>
</comment>
<dbReference type="PANTHER" id="PTHR11533">
    <property type="entry name" value="PROTEASE M1 ZINC METALLOPROTEASE"/>
    <property type="match status" value="1"/>
</dbReference>
<dbReference type="GO" id="GO:0042277">
    <property type="term" value="F:peptide binding"/>
    <property type="evidence" value="ECO:0007669"/>
    <property type="project" value="TreeGrafter"/>
</dbReference>
<evidence type="ECO:0000313" key="17">
    <source>
        <dbReference type="Proteomes" id="UP000808337"/>
    </source>
</evidence>
<dbReference type="GO" id="GO:0005615">
    <property type="term" value="C:extracellular space"/>
    <property type="evidence" value="ECO:0007669"/>
    <property type="project" value="TreeGrafter"/>
</dbReference>
<sequence>MKKTLFTAIILSAFSLCSFSLLNAQFDLSGVIWDQDEIICKEQESAIAHFQTPSYRNQFASLTDIHYQTMSWEIDPAVKYIKGVITYYFRSRSNNLTQLVLDLSNSLVINSVERKGVPLSYAHSADQLLTIDLDKTLNEDDFDTLTVSYEGTPPSNGFGSFETGTHAGAPILWTLSEPYGNRDWWPGKQDLIDKIDSMDIYITTPLDQLAASNGKLISINEVGGKLVHHWRHRHPICAYLVALAVTNYAAFDQYVPLPNGDSIHVLNYVYPETLAQSQQAISSTIDIMNFYNEKFIIYPWADEKYGHAQFGWGGGQEHQTMAFMGGFSFSLISHEMAHQWFGDKVTCGSWHDIWLNEGFATYLAGLCLEEFSQNQYWPQWKTSTSNSAMSAPGGSVYVDDTTSVNRIFSGRLSYNKGAYVLHMLRWVMGDNDFFQAVRNYLNGAGDFGTTPEFESYLENESGLDLHEFLADWYYGQGFPSYHLQWSQQADSLIITLGQTQSDPSVSFFEMPVPILVRLNGVDNIFVLNHTTNNQRFSIFRGSASVDSIGIDPELWLLSKNNTIEQVITAVDDADKSDRFDVFPNPAHDFVQIISTKSVFSVEVIDVAGRKFKAPLANNRVDLTEFNPGIYTLLLLDGNQKILTTKRIILS</sequence>
<dbReference type="InterPro" id="IPR045357">
    <property type="entry name" value="Aminopeptidase_N-like_N"/>
</dbReference>
<dbReference type="Pfam" id="PF17900">
    <property type="entry name" value="Peptidase_M1_N"/>
    <property type="match status" value="1"/>
</dbReference>
<feature type="domain" description="Peptidase M1 membrane alanine aminopeptidase" evidence="13">
    <location>
        <begin position="330"/>
        <end position="472"/>
    </location>
</feature>
<evidence type="ECO:0000259" key="13">
    <source>
        <dbReference type="Pfam" id="PF01433"/>
    </source>
</evidence>
<dbReference type="Pfam" id="PF01433">
    <property type="entry name" value="Peptidase_M1"/>
    <property type="match status" value="1"/>
</dbReference>
<keyword evidence="6" id="KW-0031">Aminopeptidase</keyword>
<dbReference type="InterPro" id="IPR026444">
    <property type="entry name" value="Secre_tail"/>
</dbReference>
<comment type="cofactor">
    <cofactor evidence="2">
        <name>Zn(2+)</name>
        <dbReference type="ChEBI" id="CHEBI:29105"/>
    </cofactor>
</comment>
<dbReference type="AlphaFoldDB" id="A0A9D7SUH2"/>
<accession>A0A9D7SUH2</accession>
<evidence type="ECO:0000256" key="2">
    <source>
        <dbReference type="ARBA" id="ARBA00001947"/>
    </source>
</evidence>
<evidence type="ECO:0000313" key="16">
    <source>
        <dbReference type="EMBL" id="MBK9981199.1"/>
    </source>
</evidence>
<dbReference type="Gene3D" id="1.10.390.10">
    <property type="entry name" value="Neutral Protease Domain 2"/>
    <property type="match status" value="1"/>
</dbReference>
<feature type="chain" id="PRO_5038562959" description="Aminopeptidase N" evidence="12">
    <location>
        <begin position="25"/>
        <end position="650"/>
    </location>
</feature>
<dbReference type="GO" id="GO:0016285">
    <property type="term" value="F:alanyl aminopeptidase activity"/>
    <property type="evidence" value="ECO:0007669"/>
    <property type="project" value="UniProtKB-EC"/>
</dbReference>
<evidence type="ECO:0000256" key="8">
    <source>
        <dbReference type="ARBA" id="ARBA00022723"/>
    </source>
</evidence>
<proteinExistence type="inferred from homology"/>
<evidence type="ECO:0000256" key="4">
    <source>
        <dbReference type="ARBA" id="ARBA00012564"/>
    </source>
</evidence>
<keyword evidence="9" id="KW-0378">Hydrolase</keyword>
<keyword evidence="12" id="KW-0732">Signal</keyword>
<dbReference type="GO" id="GO:0070006">
    <property type="term" value="F:metalloaminopeptidase activity"/>
    <property type="evidence" value="ECO:0007669"/>
    <property type="project" value="TreeGrafter"/>
</dbReference>
<evidence type="ECO:0000256" key="11">
    <source>
        <dbReference type="ARBA" id="ARBA00023049"/>
    </source>
</evidence>
<evidence type="ECO:0000256" key="3">
    <source>
        <dbReference type="ARBA" id="ARBA00010136"/>
    </source>
</evidence>
<dbReference type="NCBIfam" id="TIGR04183">
    <property type="entry name" value="Por_Secre_tail"/>
    <property type="match status" value="1"/>
</dbReference>
<dbReference type="EMBL" id="JADKGY010000001">
    <property type="protein sequence ID" value="MBK9981199.1"/>
    <property type="molecule type" value="Genomic_DNA"/>
</dbReference>
<keyword evidence="7" id="KW-0645">Protease</keyword>
<keyword evidence="8" id="KW-0479">Metal-binding</keyword>
<evidence type="ECO:0000256" key="1">
    <source>
        <dbReference type="ARBA" id="ARBA00000098"/>
    </source>
</evidence>
<evidence type="ECO:0000259" key="14">
    <source>
        <dbReference type="Pfam" id="PF17900"/>
    </source>
</evidence>
<evidence type="ECO:0000256" key="9">
    <source>
        <dbReference type="ARBA" id="ARBA00022801"/>
    </source>
</evidence>
<evidence type="ECO:0000256" key="5">
    <source>
        <dbReference type="ARBA" id="ARBA00015611"/>
    </source>
</evidence>
<feature type="signal peptide" evidence="12">
    <location>
        <begin position="1"/>
        <end position="24"/>
    </location>
</feature>
<dbReference type="InterPro" id="IPR050344">
    <property type="entry name" value="Peptidase_M1_aminopeptidases"/>
</dbReference>
<reference evidence="16 17" key="1">
    <citation type="submission" date="2020-10" db="EMBL/GenBank/DDBJ databases">
        <title>Connecting structure to function with the recovery of over 1000 high-quality activated sludge metagenome-assembled genomes encoding full-length rRNA genes using long-read sequencing.</title>
        <authorList>
            <person name="Singleton C.M."/>
            <person name="Petriglieri F."/>
            <person name="Kristensen J.M."/>
            <person name="Kirkegaard R.H."/>
            <person name="Michaelsen T.Y."/>
            <person name="Andersen M.H."/>
            <person name="Karst S.M."/>
            <person name="Dueholm M.S."/>
            <person name="Nielsen P.H."/>
            <person name="Albertsen M."/>
        </authorList>
    </citation>
    <scope>NUCLEOTIDE SEQUENCE [LARGE SCALE GENOMIC DNA]</scope>
    <source>
        <strain evidence="16">Ribe_18-Q3-R11-54_MAXAC.273</strain>
    </source>
</reference>
<dbReference type="PRINTS" id="PR00756">
    <property type="entry name" value="ALADIPTASE"/>
</dbReference>
<evidence type="ECO:0000259" key="15">
    <source>
        <dbReference type="Pfam" id="PF18962"/>
    </source>
</evidence>
<dbReference type="EC" id="3.4.11.2" evidence="4"/>
<dbReference type="Proteomes" id="UP000808337">
    <property type="component" value="Unassembled WGS sequence"/>
</dbReference>
<protein>
    <recommendedName>
        <fullName evidence="5">Aminopeptidase N</fullName>
        <ecNumber evidence="4">3.4.11.2</ecNumber>
    </recommendedName>
</protein>
<dbReference type="GO" id="GO:0005737">
    <property type="term" value="C:cytoplasm"/>
    <property type="evidence" value="ECO:0007669"/>
    <property type="project" value="TreeGrafter"/>
</dbReference>
<dbReference type="CDD" id="cd09603">
    <property type="entry name" value="M1_APN_like"/>
    <property type="match status" value="1"/>
</dbReference>
<comment type="caution">
    <text evidence="16">The sequence shown here is derived from an EMBL/GenBank/DDBJ whole genome shotgun (WGS) entry which is preliminary data.</text>
</comment>
<dbReference type="GO" id="GO:0008270">
    <property type="term" value="F:zinc ion binding"/>
    <property type="evidence" value="ECO:0007669"/>
    <property type="project" value="InterPro"/>
</dbReference>
<dbReference type="Pfam" id="PF18962">
    <property type="entry name" value="Por_Secre_tail"/>
    <property type="match status" value="1"/>
</dbReference>
<organism evidence="16 17">
    <name type="scientific">Candidatus Opimibacter skivensis</name>
    <dbReference type="NCBI Taxonomy" id="2982028"/>
    <lineage>
        <taxon>Bacteria</taxon>
        <taxon>Pseudomonadati</taxon>
        <taxon>Bacteroidota</taxon>
        <taxon>Saprospiria</taxon>
        <taxon>Saprospirales</taxon>
        <taxon>Saprospiraceae</taxon>
        <taxon>Candidatus Opimibacter</taxon>
    </lineage>
</organism>
<name>A0A9D7SUH2_9BACT</name>
<evidence type="ECO:0000256" key="10">
    <source>
        <dbReference type="ARBA" id="ARBA00022833"/>
    </source>
</evidence>
<evidence type="ECO:0000256" key="12">
    <source>
        <dbReference type="SAM" id="SignalP"/>
    </source>
</evidence>